<dbReference type="RefSeq" id="WP_124085294.1">
    <property type="nucleotide sequence ID" value="NZ_UXAW01000046.1"/>
</dbReference>
<sequence length="500" mass="54213">MRIQPDIVRLAIACGGLLAVSVLALVLVRPDPTPARQGQGASVLPAWSLTDGTSPPDRDQIGMAVIDSMIGVPGIAEIAGGGAGGLARSLSIRHLGCVQDDRQGWNCSFTVQRRDGKHPPSERIAGNFVYEEGAWTARFSDAGGFAAMAAVQASPVHWPDPMPESLRGTWTGAGRGKFGMIELVSFRVITEGASFHLGSCRGATTTDQRTGEGSYRILIEAGCQAEMTVHIGSVGQGEMAIELEQAGHRQPLTLQRTGVHPVTASRHPDSAVDILGLPFSTAAEFQDALLALRPDAGRPRQLINGPGMLIEASTFRHRVNPFEPIGTGESVTALIFEHERKLPVERNPVVATWRMLSPAPDERPLIQEAVDGLIRKYGLPSRRNGDTELTWAFADDTGERLEGDACLRASEANFIYLSRADLRSIVNISAYIRGNRGCGITIQASLTRDEQGRLSSMLIFIQDQRLARAQSHLREIDLTRSMLQTALRRERQARSNILNL</sequence>
<evidence type="ECO:0000313" key="2">
    <source>
        <dbReference type="Proteomes" id="UP000277498"/>
    </source>
</evidence>
<dbReference type="EMBL" id="UXAW01000046">
    <property type="protein sequence ID" value="VDC22923.1"/>
    <property type="molecule type" value="Genomic_DNA"/>
</dbReference>
<evidence type="ECO:0000313" key="1">
    <source>
        <dbReference type="EMBL" id="VDC22923.1"/>
    </source>
</evidence>
<name>A0A3P5WH33_9RHOB</name>
<reference evidence="1 2" key="1">
    <citation type="submission" date="2018-11" db="EMBL/GenBank/DDBJ databases">
        <authorList>
            <person name="Criscuolo A."/>
        </authorList>
    </citation>
    <scope>NUCLEOTIDE SEQUENCE [LARGE SCALE GENOMIC DNA]</scope>
    <source>
        <strain evidence="1">ACIP111625</strain>
    </source>
</reference>
<keyword evidence="2" id="KW-1185">Reference proteome</keyword>
<dbReference type="Proteomes" id="UP000277498">
    <property type="component" value="Unassembled WGS sequence"/>
</dbReference>
<protein>
    <submittedName>
        <fullName evidence="1">Uncharacterized protein</fullName>
    </submittedName>
</protein>
<dbReference type="AlphaFoldDB" id="A0A3P5WH33"/>
<accession>A0A3P5WH33</accession>
<dbReference type="OrthoDB" id="4804006at2"/>
<organism evidence="1 2">
    <name type="scientific">Pseudogemmobacter humi</name>
    <dbReference type="NCBI Taxonomy" id="2483812"/>
    <lineage>
        <taxon>Bacteria</taxon>
        <taxon>Pseudomonadati</taxon>
        <taxon>Pseudomonadota</taxon>
        <taxon>Alphaproteobacteria</taxon>
        <taxon>Rhodobacterales</taxon>
        <taxon>Paracoccaceae</taxon>
        <taxon>Pseudogemmobacter</taxon>
    </lineage>
</organism>
<proteinExistence type="predicted"/>
<gene>
    <name evidence="1" type="ORF">XINFAN_00865</name>
</gene>